<reference evidence="2" key="2">
    <citation type="submission" date="2020-11" db="EMBL/GenBank/DDBJ databases">
        <authorList>
            <person name="McCartney M.A."/>
            <person name="Auch B."/>
            <person name="Kono T."/>
            <person name="Mallez S."/>
            <person name="Becker A."/>
            <person name="Gohl D.M."/>
            <person name="Silverstein K.A.T."/>
            <person name="Koren S."/>
            <person name="Bechman K.B."/>
            <person name="Herman A."/>
            <person name="Abrahante J.E."/>
            <person name="Garbe J."/>
        </authorList>
    </citation>
    <scope>NUCLEOTIDE SEQUENCE</scope>
    <source>
        <strain evidence="2">Duluth1</strain>
        <tissue evidence="2">Whole animal</tissue>
    </source>
</reference>
<name>A0A9D4BG55_DREPO</name>
<dbReference type="Proteomes" id="UP000828390">
    <property type="component" value="Unassembled WGS sequence"/>
</dbReference>
<evidence type="ECO:0000313" key="2">
    <source>
        <dbReference type="EMBL" id="KAH3693847.1"/>
    </source>
</evidence>
<feature type="signal peptide" evidence="1">
    <location>
        <begin position="1"/>
        <end position="21"/>
    </location>
</feature>
<reference evidence="2" key="1">
    <citation type="journal article" date="2019" name="bioRxiv">
        <title>The Genome of the Zebra Mussel, Dreissena polymorpha: A Resource for Invasive Species Research.</title>
        <authorList>
            <person name="McCartney M.A."/>
            <person name="Auch B."/>
            <person name="Kono T."/>
            <person name="Mallez S."/>
            <person name="Zhang Y."/>
            <person name="Obille A."/>
            <person name="Becker A."/>
            <person name="Abrahante J.E."/>
            <person name="Garbe J."/>
            <person name="Badalamenti J.P."/>
            <person name="Herman A."/>
            <person name="Mangelson H."/>
            <person name="Liachko I."/>
            <person name="Sullivan S."/>
            <person name="Sone E.D."/>
            <person name="Koren S."/>
            <person name="Silverstein K.A.T."/>
            <person name="Beckman K.B."/>
            <person name="Gohl D.M."/>
        </authorList>
    </citation>
    <scope>NUCLEOTIDE SEQUENCE</scope>
    <source>
        <strain evidence="2">Duluth1</strain>
        <tissue evidence="2">Whole animal</tissue>
    </source>
</reference>
<feature type="chain" id="PRO_5038646950" evidence="1">
    <location>
        <begin position="22"/>
        <end position="79"/>
    </location>
</feature>
<protein>
    <submittedName>
        <fullName evidence="2">Uncharacterized protein</fullName>
    </submittedName>
</protein>
<keyword evidence="1" id="KW-0732">Signal</keyword>
<dbReference type="EMBL" id="JAIWYP010000016">
    <property type="protein sequence ID" value="KAH3693847.1"/>
    <property type="molecule type" value="Genomic_DNA"/>
</dbReference>
<evidence type="ECO:0000313" key="3">
    <source>
        <dbReference type="Proteomes" id="UP000828390"/>
    </source>
</evidence>
<accession>A0A9D4BG55</accession>
<sequence>MRKAQAAWLTSTIWLRYSVSADGVYCVSCYLFGERDPRCKALTKSAVSDWSNAKTFIDKHGDSEYHTQQSFVAQNLIVV</sequence>
<keyword evidence="3" id="KW-1185">Reference proteome</keyword>
<comment type="caution">
    <text evidence="2">The sequence shown here is derived from an EMBL/GenBank/DDBJ whole genome shotgun (WGS) entry which is preliminary data.</text>
</comment>
<proteinExistence type="predicted"/>
<evidence type="ECO:0000256" key="1">
    <source>
        <dbReference type="SAM" id="SignalP"/>
    </source>
</evidence>
<gene>
    <name evidence="2" type="ORF">DPMN_081286</name>
</gene>
<organism evidence="2 3">
    <name type="scientific">Dreissena polymorpha</name>
    <name type="common">Zebra mussel</name>
    <name type="synonym">Mytilus polymorpha</name>
    <dbReference type="NCBI Taxonomy" id="45954"/>
    <lineage>
        <taxon>Eukaryota</taxon>
        <taxon>Metazoa</taxon>
        <taxon>Spiralia</taxon>
        <taxon>Lophotrochozoa</taxon>
        <taxon>Mollusca</taxon>
        <taxon>Bivalvia</taxon>
        <taxon>Autobranchia</taxon>
        <taxon>Heteroconchia</taxon>
        <taxon>Euheterodonta</taxon>
        <taxon>Imparidentia</taxon>
        <taxon>Neoheterodontei</taxon>
        <taxon>Myida</taxon>
        <taxon>Dreissenoidea</taxon>
        <taxon>Dreissenidae</taxon>
        <taxon>Dreissena</taxon>
    </lineage>
</organism>
<dbReference type="AlphaFoldDB" id="A0A9D4BG55"/>